<proteinExistence type="predicted"/>
<reference evidence="1 2" key="1">
    <citation type="submission" date="2019-09" db="EMBL/GenBank/DDBJ databases">
        <title>Phylogeny of genus Pseudoclavibacter and closely related genus.</title>
        <authorList>
            <person name="Li Y."/>
        </authorList>
    </citation>
    <scope>NUCLEOTIDE SEQUENCE [LARGE SCALE GENOMIC DNA]</scope>
    <source>
        <strain evidence="1 2">THG-MD12</strain>
    </source>
</reference>
<name>A0A7J5B5F0_9MICO</name>
<comment type="caution">
    <text evidence="1">The sequence shown here is derived from an EMBL/GenBank/DDBJ whole genome shotgun (WGS) entry which is preliminary data.</text>
</comment>
<organism evidence="1 2">
    <name type="scientific">Pseudoclavibacter terrae</name>
    <dbReference type="NCBI Taxonomy" id="1530195"/>
    <lineage>
        <taxon>Bacteria</taxon>
        <taxon>Bacillati</taxon>
        <taxon>Actinomycetota</taxon>
        <taxon>Actinomycetes</taxon>
        <taxon>Micrococcales</taxon>
        <taxon>Microbacteriaceae</taxon>
        <taxon>Pseudoclavibacter</taxon>
    </lineage>
</organism>
<keyword evidence="2" id="KW-1185">Reference proteome</keyword>
<gene>
    <name evidence="1" type="ORF">F8O03_03455</name>
</gene>
<dbReference type="AlphaFoldDB" id="A0A7J5B5F0"/>
<protein>
    <submittedName>
        <fullName evidence="1">Uncharacterized protein</fullName>
    </submittedName>
</protein>
<sequence>MNSSTQLITPATCFGPGTYSIAFDAALDSTNPRPVTFTVFVRNVTTGTGLVRSASITTTTGGLSSTSQSLTMTLARRTLVDVTYDWTFAGTPTGAAGDVAATAPRITRTASAG</sequence>
<dbReference type="EMBL" id="WBJX01000001">
    <property type="protein sequence ID" value="KAB1639405.1"/>
    <property type="molecule type" value="Genomic_DNA"/>
</dbReference>
<dbReference type="RefSeq" id="WP_151422368.1">
    <property type="nucleotide sequence ID" value="NZ_WBJX01000001.1"/>
</dbReference>
<dbReference type="Proteomes" id="UP000490386">
    <property type="component" value="Unassembled WGS sequence"/>
</dbReference>
<accession>A0A7J5B5F0</accession>
<evidence type="ECO:0000313" key="2">
    <source>
        <dbReference type="Proteomes" id="UP000490386"/>
    </source>
</evidence>
<evidence type="ECO:0000313" key="1">
    <source>
        <dbReference type="EMBL" id="KAB1639405.1"/>
    </source>
</evidence>